<keyword evidence="2" id="KW-1185">Reference proteome</keyword>
<organism evidence="1 2">
    <name type="scientific">Hygrophoropsis aurantiaca</name>
    <dbReference type="NCBI Taxonomy" id="72124"/>
    <lineage>
        <taxon>Eukaryota</taxon>
        <taxon>Fungi</taxon>
        <taxon>Dikarya</taxon>
        <taxon>Basidiomycota</taxon>
        <taxon>Agaricomycotina</taxon>
        <taxon>Agaricomycetes</taxon>
        <taxon>Agaricomycetidae</taxon>
        <taxon>Boletales</taxon>
        <taxon>Coniophorineae</taxon>
        <taxon>Hygrophoropsidaceae</taxon>
        <taxon>Hygrophoropsis</taxon>
    </lineage>
</organism>
<accession>A0ACB8APN3</accession>
<dbReference type="Proteomes" id="UP000790377">
    <property type="component" value="Unassembled WGS sequence"/>
</dbReference>
<proteinExistence type="predicted"/>
<evidence type="ECO:0000313" key="1">
    <source>
        <dbReference type="EMBL" id="KAH7915435.1"/>
    </source>
</evidence>
<reference evidence="1" key="1">
    <citation type="journal article" date="2021" name="New Phytol.">
        <title>Evolutionary innovations through gain and loss of genes in the ectomycorrhizal Boletales.</title>
        <authorList>
            <person name="Wu G."/>
            <person name="Miyauchi S."/>
            <person name="Morin E."/>
            <person name="Kuo A."/>
            <person name="Drula E."/>
            <person name="Varga T."/>
            <person name="Kohler A."/>
            <person name="Feng B."/>
            <person name="Cao Y."/>
            <person name="Lipzen A."/>
            <person name="Daum C."/>
            <person name="Hundley H."/>
            <person name="Pangilinan J."/>
            <person name="Johnson J."/>
            <person name="Barry K."/>
            <person name="LaButti K."/>
            <person name="Ng V."/>
            <person name="Ahrendt S."/>
            <person name="Min B."/>
            <person name="Choi I.G."/>
            <person name="Park H."/>
            <person name="Plett J.M."/>
            <person name="Magnuson J."/>
            <person name="Spatafora J.W."/>
            <person name="Nagy L.G."/>
            <person name="Henrissat B."/>
            <person name="Grigoriev I.V."/>
            <person name="Yang Z.L."/>
            <person name="Xu J."/>
            <person name="Martin F.M."/>
        </authorList>
    </citation>
    <scope>NUCLEOTIDE SEQUENCE</scope>
    <source>
        <strain evidence="1">ATCC 28755</strain>
    </source>
</reference>
<comment type="caution">
    <text evidence="1">The sequence shown here is derived from an EMBL/GenBank/DDBJ whole genome shotgun (WGS) entry which is preliminary data.</text>
</comment>
<name>A0ACB8APN3_9AGAM</name>
<gene>
    <name evidence="1" type="ORF">BJ138DRAFT_86795</name>
</gene>
<dbReference type="EMBL" id="MU267600">
    <property type="protein sequence ID" value="KAH7915435.1"/>
    <property type="molecule type" value="Genomic_DNA"/>
</dbReference>
<evidence type="ECO:0000313" key="2">
    <source>
        <dbReference type="Proteomes" id="UP000790377"/>
    </source>
</evidence>
<protein>
    <submittedName>
        <fullName evidence="1">Uncharacterized protein</fullName>
    </submittedName>
</protein>
<sequence length="871" mass="97606">MSPQHEYPAIASSSFDEYNSAIQGAALKATRHAASLPTDLAFHRSIDPDLARELDAFSSRVLSLANSLLALASTSESSQTGREKRKGKSKLVNQDDVVDNFHSLVVDSMDQLLERTDNCLDKYLGRIKAPAIEVKDAPEPKAKSVNMPKGRLDPALQHASHLPKPQLRFKQKVDNFTNAPWYPTLPHKYNAQVPLGYHFRDSEDIASDGKINVHPYRHEIKHITYPKNMFQYSAPIHPKPFNETPFSWISTPQEFNTMMDKLRNASALAVDLEHHSHRTYSGFLCLMQISTRDEDFIVDCLFLREELQELNEVFTNPKVVKVFHGAESDIVWLQQDFNLFIVNLFDTYHASKVLEFPKHGLAYLLEIYCDFIPEKQYQLADWRIRPLPEEFLAYARSDTHFLLYIYDHLRNALLDRSQSLVQSPQGDTRDSDGVLVREVLSRSEDTALRVYEREQYDAETGSGPGGWDTLAKKWNKGALTALARESTQRGVYKSIHAWRDRIAREEDESTRFVLPNHFLFKIAETPPSDIAALLSIFQSIPPVLRRRAKELFDTIQGAVSKHANKTTQPPVPVPTAIPVIDVEMKSELAAVNSPPINNVADSKLWRSSSNLLIKRTSLLFGSVVHNSFSDQQEGRSYTTSRNSLFGTGIESARASRLAEDKTHFRELLSRIHSTLVISPSAPQSLSATTSGSTSAESVAINASTDLQAQGGAGVPNAAVDAEGQTEIPFIPLNKRHTQIGTDILDDSIVVVGQARQKKRKRPNTSGPRTAKSESSEAEHHQMAESSASGPTGSKHKLYQKQDESCQDVAPFDYATAPNLLDDNDSLEVNSNPPKKKKQKQMKSGVIEYGNFRAPPRDFREVRSGNKTHTFK</sequence>